<feature type="compositionally biased region" description="Basic and acidic residues" evidence="1">
    <location>
        <begin position="166"/>
        <end position="187"/>
    </location>
</feature>
<dbReference type="EMBL" id="JANTQA010000012">
    <property type="protein sequence ID" value="KAJ3450014.1"/>
    <property type="molecule type" value="Genomic_DNA"/>
</dbReference>
<proteinExistence type="predicted"/>
<feature type="transmembrane region" description="Helical" evidence="2">
    <location>
        <begin position="213"/>
        <end position="233"/>
    </location>
</feature>
<evidence type="ECO:0000256" key="2">
    <source>
        <dbReference type="SAM" id="Phobius"/>
    </source>
</evidence>
<dbReference type="PANTHER" id="PTHR43628">
    <property type="entry name" value="ACTIVATOR OF C KINASE PROTEIN 1-RELATED"/>
    <property type="match status" value="1"/>
</dbReference>
<dbReference type="Gene3D" id="1.25.40.10">
    <property type="entry name" value="Tetratricopeptide repeat domain"/>
    <property type="match status" value="1"/>
</dbReference>
<dbReference type="SUPFAM" id="SSF81901">
    <property type="entry name" value="HCP-like"/>
    <property type="match status" value="1"/>
</dbReference>
<reference evidence="3" key="1">
    <citation type="submission" date="2022-08" db="EMBL/GenBank/DDBJ databases">
        <title>Novel sulphate-reducing endosymbionts in the free-living metamonad Anaeramoeba.</title>
        <authorList>
            <person name="Jerlstrom-Hultqvist J."/>
            <person name="Cepicka I."/>
            <person name="Gallot-Lavallee L."/>
            <person name="Salas-Leiva D."/>
            <person name="Curtis B.A."/>
            <person name="Zahonova K."/>
            <person name="Pipaliya S."/>
            <person name="Dacks J."/>
            <person name="Roger A.J."/>
        </authorList>
    </citation>
    <scope>NUCLEOTIDE SEQUENCE</scope>
    <source>
        <strain evidence="3">Busselton2</strain>
    </source>
</reference>
<accession>A0AAV8A6Z6</accession>
<dbReference type="Pfam" id="PF08238">
    <property type="entry name" value="Sel1"/>
    <property type="match status" value="3"/>
</dbReference>
<feature type="compositionally biased region" description="Polar residues" evidence="1">
    <location>
        <begin position="152"/>
        <end position="165"/>
    </location>
</feature>
<evidence type="ECO:0000256" key="1">
    <source>
        <dbReference type="SAM" id="MobiDB-lite"/>
    </source>
</evidence>
<organism evidence="3 4">
    <name type="scientific">Anaeramoeba flamelloides</name>
    <dbReference type="NCBI Taxonomy" id="1746091"/>
    <lineage>
        <taxon>Eukaryota</taxon>
        <taxon>Metamonada</taxon>
        <taxon>Anaeramoebidae</taxon>
        <taxon>Anaeramoeba</taxon>
    </lineage>
</organism>
<dbReference type="InterPro" id="IPR011990">
    <property type="entry name" value="TPR-like_helical_dom_sf"/>
</dbReference>
<keyword evidence="2" id="KW-0812">Transmembrane</keyword>
<comment type="caution">
    <text evidence="3">The sequence shown here is derived from an EMBL/GenBank/DDBJ whole genome shotgun (WGS) entry which is preliminary data.</text>
</comment>
<keyword evidence="2" id="KW-0472">Membrane</keyword>
<evidence type="ECO:0000313" key="3">
    <source>
        <dbReference type="EMBL" id="KAJ3450014.1"/>
    </source>
</evidence>
<evidence type="ECO:0000313" key="4">
    <source>
        <dbReference type="Proteomes" id="UP001146793"/>
    </source>
</evidence>
<gene>
    <name evidence="3" type="ORF">M0812_06176</name>
</gene>
<dbReference type="InterPro" id="IPR006597">
    <property type="entry name" value="Sel1-like"/>
</dbReference>
<dbReference type="AlphaFoldDB" id="A0AAV8A6Z6"/>
<sequence length="248" mass="28528">MALLLLLIACKNKHRQYINCMAYMVGHFYFQGIGCTKDYKKAVEYYKLAVLRGCDDAHLSLSVIYEKGGFGTEIDLKKSFKHLLKSKYSKSPEGCIQIAKIYANGKGVEKNINLCKEYILKAQKKNPYIFIPQELQKFLNENDNQAKKGVNNLETKQEQPSTQMKQRNENENNRKSASKLESKSKSECECESEHQEIELKQPRHFELETKKPIFSSLFTFGSIIVVSSICLYNELKSNSKNNKNNLDN</sequence>
<dbReference type="InterPro" id="IPR052945">
    <property type="entry name" value="Mitotic_Regulator"/>
</dbReference>
<protein>
    <submittedName>
        <fullName evidence="3">Erad-associated e3 ubiquitin-protein ligase component-related</fullName>
    </submittedName>
</protein>
<feature type="region of interest" description="Disordered" evidence="1">
    <location>
        <begin position="151"/>
        <end position="187"/>
    </location>
</feature>
<name>A0AAV8A6Z6_9EUKA</name>
<dbReference type="PANTHER" id="PTHR43628:SF1">
    <property type="entry name" value="CHITIN SYNTHASE REGULATORY FACTOR 2-RELATED"/>
    <property type="match status" value="1"/>
</dbReference>
<dbReference type="Proteomes" id="UP001146793">
    <property type="component" value="Unassembled WGS sequence"/>
</dbReference>
<keyword evidence="2" id="KW-1133">Transmembrane helix</keyword>
<dbReference type="SMART" id="SM00671">
    <property type="entry name" value="SEL1"/>
    <property type="match status" value="3"/>
</dbReference>